<reference evidence="2 3" key="1">
    <citation type="submission" date="2017-06" db="EMBL/GenBank/DDBJ databases">
        <authorList>
            <person name="Varghese N."/>
            <person name="Submissions S."/>
        </authorList>
    </citation>
    <scope>NUCLEOTIDE SEQUENCE [LARGE SCALE GENOMIC DNA]</scope>
    <source>
        <strain evidence="2 3">DSM 26989</strain>
    </source>
</reference>
<gene>
    <name evidence="2" type="ORF">SAMN06265364_12334</name>
</gene>
<sequence length="231" mass="25324">MAFIDYYKILGVDRNIPQKDVRAAYRKRAKQFHPDLHPNDPKAKAKFQALSEAFEVIGDPEKRAKYDKYGEQWRNAEAYENAGGFGGAQGSQGGGNPFGGFDFSSFGNGGGGFSSFFQDLFGGGGRRRSSGFNTGRAQSQRPTGQMEATVGIDLYTALLGGEVIIQLSGGQKLKLKVKPLTQGGTKVRLRGKGYDRGDGTFGDLIITYNVKLPDHLTDRQKELIEQMRREG</sequence>
<dbReference type="Pfam" id="PF01556">
    <property type="entry name" value="DnaJ_C"/>
    <property type="match status" value="1"/>
</dbReference>
<dbReference type="SUPFAM" id="SSF46565">
    <property type="entry name" value="Chaperone J-domain"/>
    <property type="match status" value="1"/>
</dbReference>
<dbReference type="EMBL" id="FZNZ01000023">
    <property type="protein sequence ID" value="SNR96282.1"/>
    <property type="molecule type" value="Genomic_DNA"/>
</dbReference>
<dbReference type="SMART" id="SM00271">
    <property type="entry name" value="DnaJ"/>
    <property type="match status" value="1"/>
</dbReference>
<dbReference type="RefSeq" id="WP_009012087.1">
    <property type="nucleotide sequence ID" value="NZ_CALLVZ010000180.1"/>
</dbReference>
<dbReference type="PANTHER" id="PTHR43096">
    <property type="entry name" value="DNAJ HOMOLOG 1, MITOCHONDRIAL-RELATED"/>
    <property type="match status" value="1"/>
</dbReference>
<dbReference type="InterPro" id="IPR036869">
    <property type="entry name" value="J_dom_sf"/>
</dbReference>
<dbReference type="GO" id="GO:0005737">
    <property type="term" value="C:cytoplasm"/>
    <property type="evidence" value="ECO:0007669"/>
    <property type="project" value="TreeGrafter"/>
</dbReference>
<dbReference type="PROSITE" id="PS50076">
    <property type="entry name" value="DNAJ_2"/>
    <property type="match status" value="1"/>
</dbReference>
<dbReference type="SUPFAM" id="SSF49493">
    <property type="entry name" value="HSP40/DnaJ peptide-binding domain"/>
    <property type="match status" value="1"/>
</dbReference>
<dbReference type="GO" id="GO:0003677">
    <property type="term" value="F:DNA binding"/>
    <property type="evidence" value="ECO:0007669"/>
    <property type="project" value="UniProtKB-KW"/>
</dbReference>
<proteinExistence type="predicted"/>
<dbReference type="InterPro" id="IPR002939">
    <property type="entry name" value="DnaJ_C"/>
</dbReference>
<organism evidence="2 3">
    <name type="scientific">Prevotella jejuni</name>
    <dbReference type="NCBI Taxonomy" id="1177574"/>
    <lineage>
        <taxon>Bacteria</taxon>
        <taxon>Pseudomonadati</taxon>
        <taxon>Bacteroidota</taxon>
        <taxon>Bacteroidia</taxon>
        <taxon>Bacteroidales</taxon>
        <taxon>Prevotellaceae</taxon>
        <taxon>Prevotella</taxon>
    </lineage>
</organism>
<dbReference type="GeneID" id="94029641"/>
<dbReference type="CDD" id="cd06257">
    <property type="entry name" value="DnaJ"/>
    <property type="match status" value="1"/>
</dbReference>
<dbReference type="FunFam" id="2.60.260.20:FF:000013">
    <property type="entry name" value="DnaJ subfamily B member 11"/>
    <property type="match status" value="1"/>
</dbReference>
<dbReference type="Gene3D" id="2.60.260.20">
    <property type="entry name" value="Urease metallochaperone UreE, N-terminal domain"/>
    <property type="match status" value="1"/>
</dbReference>
<comment type="caution">
    <text evidence="2">The sequence shown here is derived from an EMBL/GenBank/DDBJ whole genome shotgun (WGS) entry which is preliminary data.</text>
</comment>
<dbReference type="InterPro" id="IPR008971">
    <property type="entry name" value="HSP40/DnaJ_pept-bd"/>
</dbReference>
<evidence type="ECO:0000256" key="1">
    <source>
        <dbReference type="ARBA" id="ARBA00023186"/>
    </source>
</evidence>
<dbReference type="PRINTS" id="PR00625">
    <property type="entry name" value="JDOMAIN"/>
</dbReference>
<keyword evidence="2" id="KW-0238">DNA-binding</keyword>
<dbReference type="KEGG" id="pje:CRM71_09610"/>
<name>A0A2K9HIY6_9BACT</name>
<dbReference type="GO" id="GO:0051082">
    <property type="term" value="F:unfolded protein binding"/>
    <property type="evidence" value="ECO:0007669"/>
    <property type="project" value="InterPro"/>
</dbReference>
<protein>
    <submittedName>
        <fullName evidence="2">Curved DNA-binding protein</fullName>
    </submittedName>
</protein>
<dbReference type="PANTHER" id="PTHR43096:SF52">
    <property type="entry name" value="DNAJ HOMOLOG 1, MITOCHONDRIAL-RELATED"/>
    <property type="match status" value="1"/>
</dbReference>
<evidence type="ECO:0000313" key="2">
    <source>
        <dbReference type="EMBL" id="SNR96282.1"/>
    </source>
</evidence>
<accession>A0A2K9HIY6</accession>
<dbReference type="Gene3D" id="1.10.287.110">
    <property type="entry name" value="DnaJ domain"/>
    <property type="match status" value="1"/>
</dbReference>
<dbReference type="Proteomes" id="UP000198427">
    <property type="component" value="Unassembled WGS sequence"/>
</dbReference>
<dbReference type="GO" id="GO:0042026">
    <property type="term" value="P:protein refolding"/>
    <property type="evidence" value="ECO:0007669"/>
    <property type="project" value="TreeGrafter"/>
</dbReference>
<dbReference type="Pfam" id="PF00226">
    <property type="entry name" value="DnaJ"/>
    <property type="match status" value="1"/>
</dbReference>
<keyword evidence="3" id="KW-1185">Reference proteome</keyword>
<keyword evidence="1" id="KW-0143">Chaperone</keyword>
<dbReference type="AlphaFoldDB" id="A0A2K9HIY6"/>
<dbReference type="OrthoDB" id="9779889at2"/>
<evidence type="ECO:0000313" key="3">
    <source>
        <dbReference type="Proteomes" id="UP000198427"/>
    </source>
</evidence>
<dbReference type="InterPro" id="IPR001623">
    <property type="entry name" value="DnaJ_domain"/>
</dbReference>